<accession>A0A4R7BWJ1</accession>
<dbReference type="EMBL" id="SNZR01000013">
    <property type="protein sequence ID" value="TDR89863.1"/>
    <property type="molecule type" value="Genomic_DNA"/>
</dbReference>
<sequence>MRDPSRMKLTAPRLLTFAVSLVLIGLAVATMYWKVPTVGSFVAGNRTGFFIGAYAVLALGVLSRRL</sequence>
<name>A0A4R7BWJ1_9HYPH</name>
<keyword evidence="1" id="KW-0812">Transmembrane</keyword>
<dbReference type="Proteomes" id="UP000295122">
    <property type="component" value="Unassembled WGS sequence"/>
</dbReference>
<proteinExistence type="predicted"/>
<keyword evidence="3" id="KW-1185">Reference proteome</keyword>
<protein>
    <submittedName>
        <fullName evidence="2">Uncharacterized protein</fullName>
    </submittedName>
</protein>
<organism evidence="2 3">
    <name type="scientific">Enterovirga rhinocerotis</name>
    <dbReference type="NCBI Taxonomy" id="1339210"/>
    <lineage>
        <taxon>Bacteria</taxon>
        <taxon>Pseudomonadati</taxon>
        <taxon>Pseudomonadota</taxon>
        <taxon>Alphaproteobacteria</taxon>
        <taxon>Hyphomicrobiales</taxon>
        <taxon>Methylobacteriaceae</taxon>
        <taxon>Enterovirga</taxon>
    </lineage>
</organism>
<gene>
    <name evidence="2" type="ORF">EV668_2699</name>
</gene>
<evidence type="ECO:0000313" key="2">
    <source>
        <dbReference type="EMBL" id="TDR89863.1"/>
    </source>
</evidence>
<dbReference type="AlphaFoldDB" id="A0A4R7BWJ1"/>
<feature type="transmembrane region" description="Helical" evidence="1">
    <location>
        <begin position="39"/>
        <end position="62"/>
    </location>
</feature>
<keyword evidence="1" id="KW-0472">Membrane</keyword>
<reference evidence="2 3" key="1">
    <citation type="submission" date="2019-03" db="EMBL/GenBank/DDBJ databases">
        <title>Genomic Encyclopedia of Type Strains, Phase IV (KMG-IV): sequencing the most valuable type-strain genomes for metagenomic binning, comparative biology and taxonomic classification.</title>
        <authorList>
            <person name="Goeker M."/>
        </authorList>
    </citation>
    <scope>NUCLEOTIDE SEQUENCE [LARGE SCALE GENOMIC DNA]</scope>
    <source>
        <strain evidence="2 3">DSM 25903</strain>
    </source>
</reference>
<evidence type="ECO:0000313" key="3">
    <source>
        <dbReference type="Proteomes" id="UP000295122"/>
    </source>
</evidence>
<evidence type="ECO:0000256" key="1">
    <source>
        <dbReference type="SAM" id="Phobius"/>
    </source>
</evidence>
<comment type="caution">
    <text evidence="2">The sequence shown here is derived from an EMBL/GenBank/DDBJ whole genome shotgun (WGS) entry which is preliminary data.</text>
</comment>
<keyword evidence="1" id="KW-1133">Transmembrane helix</keyword>